<accession>A0A2X2EVY3</accession>
<evidence type="ECO:0000313" key="3">
    <source>
        <dbReference type="EMBL" id="VFS58299.1"/>
    </source>
</evidence>
<organism evidence="3 5">
    <name type="scientific">Raoultella planticola</name>
    <name type="common">Klebsiella planticola</name>
    <dbReference type="NCBI Taxonomy" id="575"/>
    <lineage>
        <taxon>Bacteria</taxon>
        <taxon>Pseudomonadati</taxon>
        <taxon>Pseudomonadota</taxon>
        <taxon>Gammaproteobacteria</taxon>
        <taxon>Enterobacterales</taxon>
        <taxon>Enterobacteriaceae</taxon>
        <taxon>Klebsiella/Raoultella group</taxon>
        <taxon>Raoultella</taxon>
    </lineage>
</organism>
<dbReference type="EMBL" id="CAADJE010000011">
    <property type="protein sequence ID" value="VFS58299.1"/>
    <property type="molecule type" value="Genomic_DNA"/>
</dbReference>
<keyword evidence="1" id="KW-0812">Transmembrane</keyword>
<name>A0A2X2EVY3_RAOPL</name>
<gene>
    <name evidence="3" type="ORF">NCTC12998_00750</name>
    <name evidence="2" type="ORF">SAMEA2273876_04676</name>
</gene>
<keyword evidence="1" id="KW-0472">Membrane</keyword>
<evidence type="ECO:0000256" key="1">
    <source>
        <dbReference type="SAM" id="Phobius"/>
    </source>
</evidence>
<dbReference type="EMBL" id="FLAC01000023">
    <property type="protein sequence ID" value="SBM40811.1"/>
    <property type="molecule type" value="Genomic_DNA"/>
</dbReference>
<dbReference type="Proteomes" id="UP000345637">
    <property type="component" value="Unassembled WGS sequence"/>
</dbReference>
<proteinExistence type="predicted"/>
<dbReference type="RefSeq" id="WP_227502936.1">
    <property type="nucleotide sequence ID" value="NZ_BIIZ01000017.1"/>
</dbReference>
<dbReference type="AlphaFoldDB" id="A0A2X2EVY3"/>
<reference evidence="3 5" key="1">
    <citation type="submission" date="2019-03" db="EMBL/GenBank/DDBJ databases">
        <authorList>
            <consortium name="Pathogen Informatics"/>
        </authorList>
    </citation>
    <scope>NUCLEOTIDE SEQUENCE [LARGE SCALE GENOMIC DNA]</scope>
    <source>
        <strain evidence="2 4">2880STDY5682802</strain>
        <strain evidence="3 5">NCTC12998</strain>
    </source>
</reference>
<feature type="transmembrane region" description="Helical" evidence="1">
    <location>
        <begin position="9"/>
        <end position="27"/>
    </location>
</feature>
<evidence type="ECO:0000313" key="5">
    <source>
        <dbReference type="Proteomes" id="UP000345637"/>
    </source>
</evidence>
<dbReference type="Proteomes" id="UP000078124">
    <property type="component" value="Unassembled WGS sequence"/>
</dbReference>
<protein>
    <submittedName>
        <fullName evidence="3">Uncharacterized protein</fullName>
    </submittedName>
</protein>
<evidence type="ECO:0000313" key="4">
    <source>
        <dbReference type="Proteomes" id="UP000078124"/>
    </source>
</evidence>
<keyword evidence="1" id="KW-1133">Transmembrane helix</keyword>
<sequence length="160" mass="18484">MKTRKINKVIAYTFIIITISLVFYYISSFDDDESINCTSAFSIVNDGEEYSFSVTFFASDGDGLITFTGNSRNTKDDISIRKYITYVKNKNNIYIFRSSDTNIRSNSTALPDKFDEILPPFFTGIRKEDRFIIKILKIKHDSWVFMSTNTPYFICENTNG</sequence>
<evidence type="ECO:0000313" key="2">
    <source>
        <dbReference type="EMBL" id="SBM40811.1"/>
    </source>
</evidence>